<proteinExistence type="predicted"/>
<evidence type="ECO:0000313" key="2">
    <source>
        <dbReference type="Proteomes" id="UP000589036"/>
    </source>
</evidence>
<comment type="caution">
    <text evidence="1">The sequence shown here is derived from an EMBL/GenBank/DDBJ whole genome shotgun (WGS) entry which is preliminary data.</text>
</comment>
<protein>
    <recommendedName>
        <fullName evidence="3">DUF4267 domain-containing protein</fullName>
    </recommendedName>
</protein>
<reference evidence="1 2" key="1">
    <citation type="submission" date="2020-07" db="EMBL/GenBank/DDBJ databases">
        <title>Sequencing the genomes of 1000 actinobacteria strains.</title>
        <authorList>
            <person name="Klenk H.-P."/>
        </authorList>
    </citation>
    <scope>NUCLEOTIDE SEQUENCE [LARGE SCALE GENOMIC DNA]</scope>
    <source>
        <strain evidence="1 2">CXB654</strain>
    </source>
</reference>
<dbReference type="RefSeq" id="WP_179643275.1">
    <property type="nucleotide sequence ID" value="NZ_BAAAYY010000017.1"/>
</dbReference>
<dbReference type="AlphaFoldDB" id="A0A852TZU6"/>
<keyword evidence="2" id="KW-1185">Reference proteome</keyword>
<evidence type="ECO:0000313" key="1">
    <source>
        <dbReference type="EMBL" id="NYE47300.1"/>
    </source>
</evidence>
<dbReference type="Proteomes" id="UP000589036">
    <property type="component" value="Unassembled WGS sequence"/>
</dbReference>
<organism evidence="1 2">
    <name type="scientific">Spinactinospora alkalitolerans</name>
    <dbReference type="NCBI Taxonomy" id="687207"/>
    <lineage>
        <taxon>Bacteria</taxon>
        <taxon>Bacillati</taxon>
        <taxon>Actinomycetota</taxon>
        <taxon>Actinomycetes</taxon>
        <taxon>Streptosporangiales</taxon>
        <taxon>Nocardiopsidaceae</taxon>
        <taxon>Spinactinospora</taxon>
    </lineage>
</organism>
<gene>
    <name evidence="1" type="ORF">HDA32_002420</name>
</gene>
<evidence type="ECO:0008006" key="3">
    <source>
        <dbReference type="Google" id="ProtNLM"/>
    </source>
</evidence>
<accession>A0A852TZU6</accession>
<dbReference type="EMBL" id="JACCCC010000001">
    <property type="protein sequence ID" value="NYE47300.1"/>
    <property type="molecule type" value="Genomic_DNA"/>
</dbReference>
<sequence length="117" mass="11817">MPRLARTLGLVTAGYSAAITVRPELLARPCGLVAGDGRAPAPVRTLISAIGVRDTAIGLAMALAPEGRPLRVAIAARVAADAGDAVVFGLGLPDRGARRKVAAFASAWAGLCAFSAR</sequence>
<name>A0A852TZU6_9ACTN</name>